<dbReference type="NCBIfam" id="TIGR00254">
    <property type="entry name" value="GGDEF"/>
    <property type="match status" value="1"/>
</dbReference>
<dbReference type="PROSITE" id="PS50113">
    <property type="entry name" value="PAC"/>
    <property type="match status" value="2"/>
</dbReference>
<name>A0A1H9SFV8_9BACI</name>
<reference evidence="5" key="1">
    <citation type="submission" date="2016-10" db="EMBL/GenBank/DDBJ databases">
        <authorList>
            <person name="Varghese N."/>
            <person name="Submissions S."/>
        </authorList>
    </citation>
    <scope>NUCLEOTIDE SEQUENCE [LARGE SCALE GENOMIC DNA]</scope>
    <source>
        <strain evidence="5">S9</strain>
    </source>
</reference>
<dbReference type="SMART" id="SM00091">
    <property type="entry name" value="PAS"/>
    <property type="match status" value="2"/>
</dbReference>
<evidence type="ECO:0000313" key="5">
    <source>
        <dbReference type="Proteomes" id="UP000198571"/>
    </source>
</evidence>
<feature type="domain" description="PAC" evidence="2">
    <location>
        <begin position="81"/>
        <end position="133"/>
    </location>
</feature>
<dbReference type="FunFam" id="3.30.70.270:FF:000001">
    <property type="entry name" value="Diguanylate cyclase domain protein"/>
    <property type="match status" value="1"/>
</dbReference>
<dbReference type="InterPro" id="IPR000014">
    <property type="entry name" value="PAS"/>
</dbReference>
<dbReference type="CDD" id="cd01949">
    <property type="entry name" value="GGDEF"/>
    <property type="match status" value="1"/>
</dbReference>
<protein>
    <submittedName>
        <fullName evidence="4">PAS domain S-box-containing protein/diguanylate cyclase (GGDEF) domain-containing protein</fullName>
    </submittedName>
</protein>
<dbReference type="CDD" id="cd00130">
    <property type="entry name" value="PAS"/>
    <property type="match status" value="2"/>
</dbReference>
<dbReference type="NCBIfam" id="TIGR00229">
    <property type="entry name" value="sensory_box"/>
    <property type="match status" value="2"/>
</dbReference>
<dbReference type="InterPro" id="IPR043128">
    <property type="entry name" value="Rev_trsase/Diguanyl_cyclase"/>
</dbReference>
<dbReference type="AlphaFoldDB" id="A0A1H9SFV8"/>
<dbReference type="InterPro" id="IPR000700">
    <property type="entry name" value="PAS-assoc_C"/>
</dbReference>
<dbReference type="PANTHER" id="PTHR44757">
    <property type="entry name" value="DIGUANYLATE CYCLASE DGCP"/>
    <property type="match status" value="1"/>
</dbReference>
<dbReference type="InterPro" id="IPR001610">
    <property type="entry name" value="PAC"/>
</dbReference>
<feature type="domain" description="GGDEF" evidence="3">
    <location>
        <begin position="305"/>
        <end position="442"/>
    </location>
</feature>
<dbReference type="Pfam" id="PF13426">
    <property type="entry name" value="PAS_9"/>
    <property type="match status" value="1"/>
</dbReference>
<dbReference type="SUPFAM" id="SSF55073">
    <property type="entry name" value="Nucleotide cyclase"/>
    <property type="match status" value="1"/>
</dbReference>
<keyword evidence="5" id="KW-1185">Reference proteome</keyword>
<organism evidence="4 5">
    <name type="scientific">Salipaludibacillus aurantiacus</name>
    <dbReference type="NCBI Taxonomy" id="1601833"/>
    <lineage>
        <taxon>Bacteria</taxon>
        <taxon>Bacillati</taxon>
        <taxon>Bacillota</taxon>
        <taxon>Bacilli</taxon>
        <taxon>Bacillales</taxon>
        <taxon>Bacillaceae</taxon>
    </lineage>
</organism>
<dbReference type="EMBL" id="FOGT01000004">
    <property type="protein sequence ID" value="SER83892.1"/>
    <property type="molecule type" value="Genomic_DNA"/>
</dbReference>
<dbReference type="InterPro" id="IPR035965">
    <property type="entry name" value="PAS-like_dom_sf"/>
</dbReference>
<dbReference type="PROSITE" id="PS50112">
    <property type="entry name" value="PAS"/>
    <property type="match status" value="2"/>
</dbReference>
<feature type="domain" description="PAC" evidence="2">
    <location>
        <begin position="214"/>
        <end position="266"/>
    </location>
</feature>
<dbReference type="SUPFAM" id="SSF55785">
    <property type="entry name" value="PYP-like sensor domain (PAS domain)"/>
    <property type="match status" value="2"/>
</dbReference>
<dbReference type="Gene3D" id="3.30.70.270">
    <property type="match status" value="1"/>
</dbReference>
<dbReference type="PANTHER" id="PTHR44757:SF2">
    <property type="entry name" value="BIOFILM ARCHITECTURE MAINTENANCE PROTEIN MBAA"/>
    <property type="match status" value="1"/>
</dbReference>
<dbReference type="Gene3D" id="3.30.450.20">
    <property type="entry name" value="PAS domain"/>
    <property type="match status" value="2"/>
</dbReference>
<dbReference type="InterPro" id="IPR029787">
    <property type="entry name" value="Nucleotide_cyclase"/>
</dbReference>
<dbReference type="SMART" id="SM00267">
    <property type="entry name" value="GGDEF"/>
    <property type="match status" value="1"/>
</dbReference>
<dbReference type="InterPro" id="IPR013655">
    <property type="entry name" value="PAS_fold_3"/>
</dbReference>
<dbReference type="STRING" id="1601833.SAMN05518684_104202"/>
<dbReference type="SMART" id="SM00086">
    <property type="entry name" value="PAC"/>
    <property type="match status" value="2"/>
</dbReference>
<dbReference type="PROSITE" id="PS50887">
    <property type="entry name" value="GGDEF"/>
    <property type="match status" value="1"/>
</dbReference>
<sequence>MRSDLDSCRLFEKAFHFSSIGMALVSTEGQFMEANSELCNMFGYSEDEMTHKTFQELTHPDDLRESVRTLQQLISGKKNSARLEKKYICKNGAVIWVLLNVSAVHNDKGETYYFISQFQNISEQKFYEKRLMESEERLTQILQTVPSGVTIADVQGRIIFANEMAEEILTLNESEVTKRQFDSALWKIKTIDGHAIKSEDLPFSLVMASKKRVRDYILTIQTNNNQRKILSVNAAPLFDHKGEPEQVVFSIIDITHKKNTECKLTKANQLLKKLSESDGLTGLPNRRYFDEQLQTAWTECEEAGLPLSLVMFDLDNFKKYNDYYGHQEGDDCLKVITAAINKRLEHETLTLARYGGEEFSIILPGYSEKEALRVADIVHKTVLDLKLPHAQSTVSSFITVSLGVSAVFPDPAGNPEELVREADRALYSAKEEGRSCVKVYRK</sequence>
<dbReference type="Proteomes" id="UP000198571">
    <property type="component" value="Unassembled WGS sequence"/>
</dbReference>
<dbReference type="Pfam" id="PF00990">
    <property type="entry name" value="GGDEF"/>
    <property type="match status" value="1"/>
</dbReference>
<evidence type="ECO:0000313" key="4">
    <source>
        <dbReference type="EMBL" id="SER83892.1"/>
    </source>
</evidence>
<feature type="domain" description="PAS" evidence="1">
    <location>
        <begin position="134"/>
        <end position="180"/>
    </location>
</feature>
<evidence type="ECO:0000259" key="3">
    <source>
        <dbReference type="PROSITE" id="PS50887"/>
    </source>
</evidence>
<feature type="domain" description="PAS" evidence="1">
    <location>
        <begin position="7"/>
        <end position="77"/>
    </location>
</feature>
<evidence type="ECO:0000259" key="1">
    <source>
        <dbReference type="PROSITE" id="PS50112"/>
    </source>
</evidence>
<gene>
    <name evidence="4" type="ORF">SAMN05518684_104202</name>
</gene>
<dbReference type="InterPro" id="IPR000160">
    <property type="entry name" value="GGDEF_dom"/>
</dbReference>
<dbReference type="Pfam" id="PF08447">
    <property type="entry name" value="PAS_3"/>
    <property type="match status" value="1"/>
</dbReference>
<evidence type="ECO:0000259" key="2">
    <source>
        <dbReference type="PROSITE" id="PS50113"/>
    </source>
</evidence>
<dbReference type="OrthoDB" id="9759607at2"/>
<dbReference type="RefSeq" id="WP_093049047.1">
    <property type="nucleotide sequence ID" value="NZ_FOGT01000004.1"/>
</dbReference>
<dbReference type="InterPro" id="IPR052155">
    <property type="entry name" value="Biofilm_reg_signaling"/>
</dbReference>
<proteinExistence type="predicted"/>
<accession>A0A1H9SFV8</accession>